<dbReference type="Proteomes" id="UP001055879">
    <property type="component" value="Linkage Group LG01"/>
</dbReference>
<keyword evidence="2" id="KW-1185">Reference proteome</keyword>
<accession>A0ACB9FDB2</accession>
<name>A0ACB9FDB2_ARCLA</name>
<dbReference type="EMBL" id="CM042047">
    <property type="protein sequence ID" value="KAI3769140.1"/>
    <property type="molecule type" value="Genomic_DNA"/>
</dbReference>
<evidence type="ECO:0000313" key="2">
    <source>
        <dbReference type="Proteomes" id="UP001055879"/>
    </source>
</evidence>
<sequence>MVSASSAIEVPVFIDTSLGTHIAISVPPDLTVSQFKRKFECVHSNCFPGIGNIKVDGLMVKRKSYFYHLPESMPIKHAFRGSKRTWFLYTEAYPLNTKIASTPNRTNKNRPKAKREKRTRKGVQFSNPIMKTDSRAVHMSKKTMTNACSFMEPTSERMSESVSVSLSGIINKYFSVCDDVTSAKSKPRVSYAPMTPSVTTNVRASRDRNKCSGVGKRLIVAANNLGVSTSDKKPMVSLCRYKCDKSPFLVRHPIFEIGEG</sequence>
<proteinExistence type="predicted"/>
<reference evidence="2" key="1">
    <citation type="journal article" date="2022" name="Mol. Ecol. Resour.">
        <title>The genomes of chicory, endive, great burdock and yacon provide insights into Asteraceae palaeo-polyploidization history and plant inulin production.</title>
        <authorList>
            <person name="Fan W."/>
            <person name="Wang S."/>
            <person name="Wang H."/>
            <person name="Wang A."/>
            <person name="Jiang F."/>
            <person name="Liu H."/>
            <person name="Zhao H."/>
            <person name="Xu D."/>
            <person name="Zhang Y."/>
        </authorList>
    </citation>
    <scope>NUCLEOTIDE SEQUENCE [LARGE SCALE GENOMIC DNA]</scope>
    <source>
        <strain evidence="2">cv. Niubang</strain>
    </source>
</reference>
<protein>
    <submittedName>
        <fullName evidence="1">Uncharacterized protein</fullName>
    </submittedName>
</protein>
<evidence type="ECO:0000313" key="1">
    <source>
        <dbReference type="EMBL" id="KAI3769140.1"/>
    </source>
</evidence>
<reference evidence="1 2" key="2">
    <citation type="journal article" date="2022" name="Mol. Ecol. Resour.">
        <title>The genomes of chicory, endive, great burdock and yacon provide insights into Asteraceae paleo-polyploidization history and plant inulin production.</title>
        <authorList>
            <person name="Fan W."/>
            <person name="Wang S."/>
            <person name="Wang H."/>
            <person name="Wang A."/>
            <person name="Jiang F."/>
            <person name="Liu H."/>
            <person name="Zhao H."/>
            <person name="Xu D."/>
            <person name="Zhang Y."/>
        </authorList>
    </citation>
    <scope>NUCLEOTIDE SEQUENCE [LARGE SCALE GENOMIC DNA]</scope>
    <source>
        <strain evidence="2">cv. Niubang</strain>
    </source>
</reference>
<organism evidence="1 2">
    <name type="scientific">Arctium lappa</name>
    <name type="common">Greater burdock</name>
    <name type="synonym">Lappa major</name>
    <dbReference type="NCBI Taxonomy" id="4217"/>
    <lineage>
        <taxon>Eukaryota</taxon>
        <taxon>Viridiplantae</taxon>
        <taxon>Streptophyta</taxon>
        <taxon>Embryophyta</taxon>
        <taxon>Tracheophyta</taxon>
        <taxon>Spermatophyta</taxon>
        <taxon>Magnoliopsida</taxon>
        <taxon>eudicotyledons</taxon>
        <taxon>Gunneridae</taxon>
        <taxon>Pentapetalae</taxon>
        <taxon>asterids</taxon>
        <taxon>campanulids</taxon>
        <taxon>Asterales</taxon>
        <taxon>Asteraceae</taxon>
        <taxon>Carduoideae</taxon>
        <taxon>Cardueae</taxon>
        <taxon>Arctiinae</taxon>
        <taxon>Arctium</taxon>
    </lineage>
</organism>
<comment type="caution">
    <text evidence="1">The sequence shown here is derived from an EMBL/GenBank/DDBJ whole genome shotgun (WGS) entry which is preliminary data.</text>
</comment>
<gene>
    <name evidence="1" type="ORF">L6452_00240</name>
</gene>